<dbReference type="PROSITE" id="PS50206">
    <property type="entry name" value="RHODANESE_3"/>
    <property type="match status" value="1"/>
</dbReference>
<dbReference type="KEGG" id="amaq:GO499_16385"/>
<evidence type="ECO:0000259" key="1">
    <source>
        <dbReference type="PROSITE" id="PS50206"/>
    </source>
</evidence>
<reference evidence="2 3" key="1">
    <citation type="submission" date="2019-12" db="EMBL/GenBank/DDBJ databases">
        <title>Complete genome sequence of Algicella marina strain 9Alg 56(T) isolated from the red alga Tichocarpus crinitus.</title>
        <authorList>
            <person name="Kim S.-G."/>
            <person name="Nedashkovskaya O.I."/>
        </authorList>
    </citation>
    <scope>NUCLEOTIDE SEQUENCE [LARGE SCALE GENOMIC DNA]</scope>
    <source>
        <strain evidence="2 3">9Alg 56</strain>
    </source>
</reference>
<dbReference type="AlphaFoldDB" id="A0A6P1T3Q3"/>
<name>A0A6P1T3Q3_9RHOB</name>
<dbReference type="InterPro" id="IPR036873">
    <property type="entry name" value="Rhodanese-like_dom_sf"/>
</dbReference>
<dbReference type="RefSeq" id="WP_161863184.1">
    <property type="nucleotide sequence ID" value="NZ_CP046620.1"/>
</dbReference>
<keyword evidence="3" id="KW-1185">Reference proteome</keyword>
<evidence type="ECO:0000313" key="3">
    <source>
        <dbReference type="Proteomes" id="UP000464495"/>
    </source>
</evidence>
<organism evidence="2 3">
    <name type="scientific">Algicella marina</name>
    <dbReference type="NCBI Taxonomy" id="2683284"/>
    <lineage>
        <taxon>Bacteria</taxon>
        <taxon>Pseudomonadati</taxon>
        <taxon>Pseudomonadota</taxon>
        <taxon>Alphaproteobacteria</taxon>
        <taxon>Rhodobacterales</taxon>
        <taxon>Paracoccaceae</taxon>
        <taxon>Algicella</taxon>
    </lineage>
</organism>
<evidence type="ECO:0000313" key="2">
    <source>
        <dbReference type="EMBL" id="QHQ36637.1"/>
    </source>
</evidence>
<dbReference type="Pfam" id="PF00581">
    <property type="entry name" value="Rhodanese"/>
    <property type="match status" value="1"/>
</dbReference>
<protein>
    <submittedName>
        <fullName evidence="2">Rhodanese-like domain-containing protein</fullName>
    </submittedName>
</protein>
<feature type="domain" description="Rhodanese" evidence="1">
    <location>
        <begin position="23"/>
        <end position="148"/>
    </location>
</feature>
<gene>
    <name evidence="2" type="ORF">GO499_16385</name>
</gene>
<dbReference type="SUPFAM" id="SSF52821">
    <property type="entry name" value="Rhodanese/Cell cycle control phosphatase"/>
    <property type="match status" value="1"/>
</dbReference>
<proteinExistence type="predicted"/>
<dbReference type="InterPro" id="IPR001763">
    <property type="entry name" value="Rhodanese-like_dom"/>
</dbReference>
<sequence length="149" mass="16135">MTTEAPANVTEMSPETAYAALTDDSNAILVDVRTRPEWTFVGVPDLSSISRQAHLVEWRAFPDMMVNEAFTEQVVAAAGGTLPEQIFFICRSGARSMEAARAVAGFAAAQGLHSMCVNVAEGFEGDLNHDRHRGGLNGWKARGLPWLQS</sequence>
<dbReference type="EMBL" id="CP046620">
    <property type="protein sequence ID" value="QHQ36637.1"/>
    <property type="molecule type" value="Genomic_DNA"/>
</dbReference>
<dbReference type="Gene3D" id="3.40.250.10">
    <property type="entry name" value="Rhodanese-like domain"/>
    <property type="match status" value="1"/>
</dbReference>
<dbReference type="Proteomes" id="UP000464495">
    <property type="component" value="Chromosome"/>
</dbReference>
<accession>A0A6P1T3Q3</accession>